<gene>
    <name evidence="4" type="ORF">DSYM_23560</name>
</gene>
<dbReference type="Proteomes" id="UP000662914">
    <property type="component" value="Chromosome"/>
</dbReference>
<dbReference type="NCBIfam" id="TIGR02286">
    <property type="entry name" value="PaaD"/>
    <property type="match status" value="1"/>
</dbReference>
<dbReference type="InterPro" id="IPR011973">
    <property type="entry name" value="PaaD"/>
</dbReference>
<dbReference type="CDD" id="cd03443">
    <property type="entry name" value="PaaI_thioesterase"/>
    <property type="match status" value="1"/>
</dbReference>
<dbReference type="InterPro" id="IPR052723">
    <property type="entry name" value="Acyl-CoA_thioesterase_PaaI"/>
</dbReference>
<evidence type="ECO:0000313" key="5">
    <source>
        <dbReference type="Proteomes" id="UP000662914"/>
    </source>
</evidence>
<comment type="similarity">
    <text evidence="1">Belongs to the thioesterase PaaI family.</text>
</comment>
<dbReference type="SUPFAM" id="SSF54637">
    <property type="entry name" value="Thioesterase/thiol ester dehydrase-isomerase"/>
    <property type="match status" value="1"/>
</dbReference>
<dbReference type="AlphaFoldDB" id="A0A809RZB3"/>
<dbReference type="Gene3D" id="3.10.129.10">
    <property type="entry name" value="Hotdog Thioesterase"/>
    <property type="match status" value="1"/>
</dbReference>
<accession>A0A809RZB3</accession>
<dbReference type="NCBIfam" id="TIGR00369">
    <property type="entry name" value="unchar_dom_1"/>
    <property type="match status" value="1"/>
</dbReference>
<dbReference type="EMBL" id="AP021857">
    <property type="protein sequence ID" value="BBO21657.1"/>
    <property type="molecule type" value="Genomic_DNA"/>
</dbReference>
<evidence type="ECO:0000313" key="4">
    <source>
        <dbReference type="EMBL" id="BBO21657.1"/>
    </source>
</evidence>
<protein>
    <submittedName>
        <fullName evidence="4">Hydroxyphenylacetyl-CoA thioesterase paaI</fullName>
    </submittedName>
</protein>
<dbReference type="InterPro" id="IPR006683">
    <property type="entry name" value="Thioestr_dom"/>
</dbReference>
<dbReference type="PANTHER" id="PTHR42856">
    <property type="entry name" value="ACYL-COENZYME A THIOESTERASE PAAI"/>
    <property type="match status" value="1"/>
</dbReference>
<feature type="domain" description="Thioesterase" evidence="3">
    <location>
        <begin position="54"/>
        <end position="129"/>
    </location>
</feature>
<evidence type="ECO:0000256" key="1">
    <source>
        <dbReference type="ARBA" id="ARBA00008324"/>
    </source>
</evidence>
<organism evidence="4 5">
    <name type="scientific">Candidatus Desulfobacillus denitrificans</name>
    <dbReference type="NCBI Taxonomy" id="2608985"/>
    <lineage>
        <taxon>Bacteria</taxon>
        <taxon>Pseudomonadati</taxon>
        <taxon>Pseudomonadota</taxon>
        <taxon>Betaproteobacteria</taxon>
        <taxon>Candidatus Desulfobacillus</taxon>
    </lineage>
</organism>
<keyword evidence="2" id="KW-0378">Hydrolase</keyword>
<evidence type="ECO:0000256" key="2">
    <source>
        <dbReference type="ARBA" id="ARBA00022801"/>
    </source>
</evidence>
<reference evidence="4" key="1">
    <citation type="journal article" name="DNA Res.">
        <title>The physiological potential of anammox bacteria as revealed by their core genome structure.</title>
        <authorList>
            <person name="Okubo T."/>
            <person name="Toyoda A."/>
            <person name="Fukuhara K."/>
            <person name="Uchiyama I."/>
            <person name="Harigaya Y."/>
            <person name="Kuroiwa M."/>
            <person name="Suzuki T."/>
            <person name="Murakami Y."/>
            <person name="Suwa Y."/>
            <person name="Takami H."/>
        </authorList>
    </citation>
    <scope>NUCLEOTIDE SEQUENCE</scope>
    <source>
        <strain evidence="4">317325-3</strain>
    </source>
</reference>
<dbReference type="Pfam" id="PF03061">
    <property type="entry name" value="4HBT"/>
    <property type="match status" value="1"/>
</dbReference>
<sequence>MMTTPTPQQIAERCADTLWPGDRAAQGMGMQLVEIGPGTARLRMAVREDMVNCHGICHGGYIFAVADTAFAYACNSYNHRTVAAGVDINFLAPVQLGDILTARGQVRQQGGRTGYYDIEVSNQDGKLVALFRGRASRIKGPIFEDGNDDS</sequence>
<dbReference type="PANTHER" id="PTHR42856:SF1">
    <property type="entry name" value="ACYL-COENZYME A THIOESTERASE PAAI"/>
    <property type="match status" value="1"/>
</dbReference>
<evidence type="ECO:0000259" key="3">
    <source>
        <dbReference type="Pfam" id="PF03061"/>
    </source>
</evidence>
<dbReference type="InterPro" id="IPR003736">
    <property type="entry name" value="PAAI_dom"/>
</dbReference>
<dbReference type="InterPro" id="IPR029069">
    <property type="entry name" value="HotDog_dom_sf"/>
</dbReference>
<proteinExistence type="inferred from homology"/>
<dbReference type="FunFam" id="3.10.129.10:FF:000022">
    <property type="entry name" value="Phenylacetic acid degradation protein"/>
    <property type="match status" value="1"/>
</dbReference>
<dbReference type="KEGG" id="ddz:DSYM_23560"/>
<name>A0A809RZB3_9PROT</name>
<dbReference type="GO" id="GO:0016289">
    <property type="term" value="F:acyl-CoA hydrolase activity"/>
    <property type="evidence" value="ECO:0007669"/>
    <property type="project" value="TreeGrafter"/>
</dbReference>